<feature type="domain" description="Dystroglycan-type cadherin-like" evidence="1">
    <location>
        <begin position="1150"/>
        <end position="1260"/>
    </location>
</feature>
<dbReference type="InterPro" id="IPR006644">
    <property type="entry name" value="Cadg"/>
</dbReference>
<dbReference type="SUPFAM" id="SSF49313">
    <property type="entry name" value="Cadherin-like"/>
    <property type="match status" value="7"/>
</dbReference>
<name>A0ABQ8Z3K5_9EUKA</name>
<protein>
    <submittedName>
        <fullName evidence="2">Dystroglycan-related</fullName>
    </submittedName>
</protein>
<evidence type="ECO:0000313" key="2">
    <source>
        <dbReference type="EMBL" id="KAJ6251322.1"/>
    </source>
</evidence>
<dbReference type="InterPro" id="IPR013783">
    <property type="entry name" value="Ig-like_fold"/>
</dbReference>
<accession>A0ABQ8Z3K5</accession>
<feature type="domain" description="Dystroglycan-type cadherin-like" evidence="1">
    <location>
        <begin position="952"/>
        <end position="1049"/>
    </location>
</feature>
<sequence length="1728" mass="190002">MKIQVYALIAFACFYLGSCVYLRNEVGSEFRVNTYYDNDQTLGRVSELNNGEFVAVWKSLNQAGTGWDVYSKVFDESGTAATVETRVNTYLADSSQYNPQVAGLTTSGRIVVVWIATNRDSGGAAIYGKILSHDLITLKSEFRVNTMTTNDQTNPTLTSLTNGGFVVVWQSYSQDGNGNGIYMHVYDSTGQTVRGETQVNSVTFGDQNLPSVDSLANGGFVAVWSSPDISGFGIYMRIYDETGNVIKDETRVNTYTTSNQYISDVAGLSNGGFVVAWRSENQDGSSFGVFFQVYDSSGNKVGSEQQANSYYSNAQQRVQVEGLPNGLFVVVWDSYGNTPTSLTDVYARVYDNDGNSMEDEFLVNPESDRANVAQYNPYVSVVGTDRFVITWTEDPSKSDMDVMAQIYRVGLETAPTVSNPIPDQEATFGQAFTFTFAENTFDSPYAMTYSAKLSNGDALSTTWIALSGRTFSGTPDNAHGETHVITVTATNTLSETVTDTFTITVPSNFLTTNVIVDDVSDVPGTLIQLQFAENTFVNDAGKSADIVYDLKQLTEDPENAGQFTVEGDALPSWITWYPEIRMIFGVMPRAYQVNHLRLKARDTVQNKPGEQDFTIEIQSPFPYVNRPLEDHSFGALTDTFGFPSDSFLEGYYDPVADPSHNSALTHVATLIDENDQTLPSWLTFDPVTLQFTIAIVDDSYVCDNSWGITVTATNTRGYEVSDSFLLNSLKAEPTLDALIGDQDLLCDSVVSVDLNGHFSDPDGHALSYQVVLLGNPGEHALPAWLSFDAATLLLTGTVPSSMRNQIISLRAIAHDVCGQPVSDTFNIIPSSSRPTLDQTKYTQVQGSIPGALPIDTAISIGFDANLFLMGCCDGSADLQYGITLAPSGDPLPATLTANSATNTLTGKIPYAYTDETITFMITAESDCSETVDVAYFSFDVSHEIYDLTDYYNAGESITDQVIPANQMTEYANIFDTASFPAGLTLSSTLKDGTALPAEWITFDATEAKWQFTASALQCETVAIIITAQDASGKTSNTLEFHVTVVNASPQPTTAMVHLSNLQSGMSFDYDFSGFQDQESNTIVYQAQLINGDSLDTLPWLSMKANGLGIEGTATEDCYLETHLRINVRDQCSEFGNGQGLILISSNKNYVLRNPATDLNPMEFNYDAIFSQTLPSDLFKLTNPTANADITYSATLLNGDPLPAWIAFDTNTLALSGLKSEDDLSICSENFDLQIVGTSSECGHAETEELGILVTRERPIMTSALVDQQINYVDYDTTFEYDVLDADWQTSWSTLTYTIEITDEGSVTADTSADFPTGIQITGDTVLTCDMSQIKLLPSSIWNFVVRAEDTCGNELVDAFNLEWTNLPPQQDITIGNVGTIGWVIGQPSEFCLTSKNYFSDPEGQPISFGVPTLTGGDPIPAWMSWDALTSTISGTPPGEVADTEVEIMIQVFDDLSNKLTTYFTISFENQPPYVNNQFELTEDEQPKRGEAWQYTFPADTFADPEGDALTYTYDIIYTDVADYSWLQFDATTRTFSGNVPVGENACEQAYEIQLKAQDIAGNEAIYDFYFEAINILPEFTETPDDVQLRMSQTYTDLPANLIYEKFDFDGIHFDYQFYYTDHSSAYPIVDNAISWLHVDKAAQTFSGTVPPDYPVNSRIKLKWIIYDECGKGDIIRQTLNIVAPQISNLRTNSDVSSSHSLTSSSSRNLQISFVLIITFLLTFFRMII</sequence>
<dbReference type="SMART" id="SM00736">
    <property type="entry name" value="CADG"/>
    <property type="match status" value="5"/>
</dbReference>
<comment type="caution">
    <text evidence="2">The sequence shown here is derived from an EMBL/GenBank/DDBJ whole genome shotgun (WGS) entry which is preliminary data.</text>
</comment>
<dbReference type="EMBL" id="JAOAOG010000062">
    <property type="protein sequence ID" value="KAJ6251322.1"/>
    <property type="molecule type" value="Genomic_DNA"/>
</dbReference>
<reference evidence="2" key="1">
    <citation type="submission" date="2022-08" db="EMBL/GenBank/DDBJ databases">
        <title>Novel sulfate-reducing endosymbionts in the free-living metamonad Anaeramoeba.</title>
        <authorList>
            <person name="Jerlstrom-Hultqvist J."/>
            <person name="Cepicka I."/>
            <person name="Gallot-Lavallee L."/>
            <person name="Salas-Leiva D."/>
            <person name="Curtis B.A."/>
            <person name="Zahonova K."/>
            <person name="Pipaliya S."/>
            <person name="Dacks J."/>
            <person name="Roger A.J."/>
        </authorList>
    </citation>
    <scope>NUCLEOTIDE SEQUENCE</scope>
    <source>
        <strain evidence="2">Schooner1</strain>
    </source>
</reference>
<dbReference type="Proteomes" id="UP001150062">
    <property type="component" value="Unassembled WGS sequence"/>
</dbReference>
<feature type="domain" description="Dystroglycan-type cadherin-like" evidence="1">
    <location>
        <begin position="416"/>
        <end position="512"/>
    </location>
</feature>
<dbReference type="Pfam" id="PF05345">
    <property type="entry name" value="He_PIG"/>
    <property type="match status" value="4"/>
</dbReference>
<organism evidence="2 3">
    <name type="scientific">Anaeramoeba flamelloides</name>
    <dbReference type="NCBI Taxonomy" id="1746091"/>
    <lineage>
        <taxon>Eukaryota</taxon>
        <taxon>Metamonada</taxon>
        <taxon>Anaeramoebidae</taxon>
        <taxon>Anaeramoeba</taxon>
    </lineage>
</organism>
<dbReference type="InterPro" id="IPR015919">
    <property type="entry name" value="Cadherin-like_sf"/>
</dbReference>
<evidence type="ECO:0000259" key="1">
    <source>
        <dbReference type="SMART" id="SM00736"/>
    </source>
</evidence>
<evidence type="ECO:0000313" key="3">
    <source>
        <dbReference type="Proteomes" id="UP001150062"/>
    </source>
</evidence>
<keyword evidence="3" id="KW-1185">Reference proteome</keyword>
<feature type="domain" description="Dystroglycan-type cadherin-like" evidence="1">
    <location>
        <begin position="734"/>
        <end position="836"/>
    </location>
</feature>
<dbReference type="Gene3D" id="2.60.40.10">
    <property type="entry name" value="Immunoglobulins"/>
    <property type="match status" value="8"/>
</dbReference>
<gene>
    <name evidence="2" type="ORF">M0813_15166</name>
</gene>
<proteinExistence type="predicted"/>
<feature type="domain" description="Dystroglycan-type cadherin-like" evidence="1">
    <location>
        <begin position="1473"/>
        <end position="1580"/>
    </location>
</feature>